<dbReference type="EMBL" id="JAVDTS010000008">
    <property type="protein sequence ID" value="MDR6839413.1"/>
    <property type="molecule type" value="Genomic_DNA"/>
</dbReference>
<evidence type="ECO:0000259" key="8">
    <source>
        <dbReference type="PROSITE" id="PS50109"/>
    </source>
</evidence>
<evidence type="ECO:0000256" key="5">
    <source>
        <dbReference type="ARBA" id="ARBA00022777"/>
    </source>
</evidence>
<dbReference type="Proteomes" id="UP001249076">
    <property type="component" value="Unassembled WGS sequence"/>
</dbReference>
<dbReference type="SMART" id="SM00387">
    <property type="entry name" value="HATPase_c"/>
    <property type="match status" value="1"/>
</dbReference>
<comment type="catalytic activity">
    <reaction evidence="1">
        <text>ATP + protein L-histidine = ADP + protein N-phospho-L-histidine.</text>
        <dbReference type="EC" id="2.7.13.3"/>
    </reaction>
</comment>
<keyword evidence="7" id="KW-1133">Transmembrane helix</keyword>
<evidence type="ECO:0000256" key="6">
    <source>
        <dbReference type="ARBA" id="ARBA00022840"/>
    </source>
</evidence>
<evidence type="ECO:0000256" key="4">
    <source>
        <dbReference type="ARBA" id="ARBA00022741"/>
    </source>
</evidence>
<dbReference type="InterPro" id="IPR050980">
    <property type="entry name" value="2C_sensor_his_kinase"/>
</dbReference>
<dbReference type="AlphaFoldDB" id="A0AAJ2F2T0"/>
<dbReference type="EMBL" id="JAVDTL010000008">
    <property type="protein sequence ID" value="MDR6769036.1"/>
    <property type="molecule type" value="Genomic_DNA"/>
</dbReference>
<dbReference type="SUPFAM" id="SSF55874">
    <property type="entry name" value="ATPase domain of HSP90 chaperone/DNA topoisomerase II/histidine kinase"/>
    <property type="match status" value="1"/>
</dbReference>
<evidence type="ECO:0000256" key="1">
    <source>
        <dbReference type="ARBA" id="ARBA00000085"/>
    </source>
</evidence>
<gene>
    <name evidence="9" type="ORF">J2W88_004344</name>
    <name evidence="10" type="ORF">J2W93_004281</name>
</gene>
<sequence length="733" mass="79207">MKRLLRRPALDIPRLGLPAFRLRILVRSVFVLLALATVALSVVVLKDEKERAWQAYQHGFVRSQAEVMARLRHPSGQLALLNASHLGQGVTPLAPLLLPYAAIDFDDPQKSQQAVEMAGCSVQYPDGASVCAAIGNNPYAGGFIYLVGSFYAGELTPRERGALVPAEAHRARISLDMRGATYRWIAPYEAMPPQGSAAVRGRLTGFVDTGAPQLDARARPVRDFRGWLWQNGQCRDLPPKPTNQASTGTSAGALTGEAAATDCLRRTHYSIRLPVELFREALFRKDERLVWPPEDLGQMRVRVEMLAPGENARPQFDSNAPGAQLAASLGDLSRSLLPGERVQIRKMGSDEASALTLKGVEVQAEPSAPWLLRLIRWLPLEAAGVGPAATPPEAPTGLDILDTPTGNYVVNFTGHLRGVEQGLAAVATRLSWYLGAMLGAIALAWLVVEVGLIRRVTALTRRAAAVSYNVQPGHTGPRLGDLDVSDLRGSDELGILAGGLADLLQRVKDDLQREQLRAQQERDMWHAVGHEIMSPLQSLMALNGPQDPGHRYVQRMQQAIHVLYGTASPAEALQAADVPEGRLDLDAFLRNVANNAHFAGILDVVYAPGSNNSSPVIVRADEFALEDVVTHILRNADRYRPAGSPITLTLTASESTASATLHNQGSTIAEDLLERIFELGVSDPSSPTPLGEGEHRGQGLFVAKTYMAKMGGTINARNTEGGVAFVLTFQRLG</sequence>
<feature type="transmembrane region" description="Helical" evidence="7">
    <location>
        <begin position="24"/>
        <end position="45"/>
    </location>
</feature>
<keyword evidence="7" id="KW-0472">Membrane</keyword>
<name>A0AAJ2F2T0_ACIDE</name>
<dbReference type="GO" id="GO:0005524">
    <property type="term" value="F:ATP binding"/>
    <property type="evidence" value="ECO:0007669"/>
    <property type="project" value="UniProtKB-KW"/>
</dbReference>
<dbReference type="Pfam" id="PF02518">
    <property type="entry name" value="HATPase_c"/>
    <property type="match status" value="1"/>
</dbReference>
<keyword evidence="3" id="KW-0808">Transferase</keyword>
<dbReference type="InterPro" id="IPR003594">
    <property type="entry name" value="HATPase_dom"/>
</dbReference>
<keyword evidence="11" id="KW-1185">Reference proteome</keyword>
<keyword evidence="4" id="KW-0547">Nucleotide-binding</keyword>
<dbReference type="PROSITE" id="PS50109">
    <property type="entry name" value="HIS_KIN"/>
    <property type="match status" value="1"/>
</dbReference>
<evidence type="ECO:0000256" key="3">
    <source>
        <dbReference type="ARBA" id="ARBA00022679"/>
    </source>
</evidence>
<dbReference type="InterPro" id="IPR036890">
    <property type="entry name" value="HATPase_C_sf"/>
</dbReference>
<evidence type="ECO:0000313" key="12">
    <source>
        <dbReference type="Proteomes" id="UP001253458"/>
    </source>
</evidence>
<reference evidence="9 11" key="1">
    <citation type="submission" date="2023-07" db="EMBL/GenBank/DDBJ databases">
        <title>Sorghum-associated microbial communities from plants grown in Nebraska, USA.</title>
        <authorList>
            <person name="Schachtman D."/>
        </authorList>
    </citation>
    <scope>NUCLEOTIDE SEQUENCE</scope>
    <source>
        <strain evidence="10 11">BE105</strain>
        <strain evidence="9">BE69</strain>
    </source>
</reference>
<keyword evidence="7" id="KW-0812">Transmembrane</keyword>
<proteinExistence type="predicted"/>
<feature type="transmembrane region" description="Helical" evidence="7">
    <location>
        <begin position="430"/>
        <end position="452"/>
    </location>
</feature>
<evidence type="ECO:0000313" key="11">
    <source>
        <dbReference type="Proteomes" id="UP001249076"/>
    </source>
</evidence>
<keyword evidence="5 9" id="KW-0418">Kinase</keyword>
<protein>
    <recommendedName>
        <fullName evidence="2">histidine kinase</fullName>
        <ecNumber evidence="2">2.7.13.3</ecNumber>
    </recommendedName>
</protein>
<dbReference type="Proteomes" id="UP001253458">
    <property type="component" value="Unassembled WGS sequence"/>
</dbReference>
<dbReference type="Gene3D" id="3.30.565.10">
    <property type="entry name" value="Histidine kinase-like ATPase, C-terminal domain"/>
    <property type="match status" value="1"/>
</dbReference>
<evidence type="ECO:0000313" key="10">
    <source>
        <dbReference type="EMBL" id="MDR6839413.1"/>
    </source>
</evidence>
<dbReference type="EC" id="2.7.13.3" evidence="2"/>
<accession>A0AAJ2F2T0</accession>
<comment type="caution">
    <text evidence="9">The sequence shown here is derived from an EMBL/GenBank/DDBJ whole genome shotgun (WGS) entry which is preliminary data.</text>
</comment>
<feature type="domain" description="Histidine kinase" evidence="8">
    <location>
        <begin position="527"/>
        <end position="733"/>
    </location>
</feature>
<dbReference type="GO" id="GO:0004673">
    <property type="term" value="F:protein histidine kinase activity"/>
    <property type="evidence" value="ECO:0007669"/>
    <property type="project" value="UniProtKB-EC"/>
</dbReference>
<dbReference type="InterPro" id="IPR005467">
    <property type="entry name" value="His_kinase_dom"/>
</dbReference>
<dbReference type="PANTHER" id="PTHR44936:SF10">
    <property type="entry name" value="SENSOR PROTEIN RSTB"/>
    <property type="match status" value="1"/>
</dbReference>
<evidence type="ECO:0000256" key="2">
    <source>
        <dbReference type="ARBA" id="ARBA00012438"/>
    </source>
</evidence>
<evidence type="ECO:0000313" key="9">
    <source>
        <dbReference type="EMBL" id="MDR6769036.1"/>
    </source>
</evidence>
<organism evidence="9 12">
    <name type="scientific">Acidovorax delafieldii</name>
    <name type="common">Pseudomonas delafieldii</name>
    <dbReference type="NCBI Taxonomy" id="47920"/>
    <lineage>
        <taxon>Bacteria</taxon>
        <taxon>Pseudomonadati</taxon>
        <taxon>Pseudomonadota</taxon>
        <taxon>Betaproteobacteria</taxon>
        <taxon>Burkholderiales</taxon>
        <taxon>Comamonadaceae</taxon>
        <taxon>Acidovorax</taxon>
    </lineage>
</organism>
<dbReference type="PANTHER" id="PTHR44936">
    <property type="entry name" value="SENSOR PROTEIN CREC"/>
    <property type="match status" value="1"/>
</dbReference>
<dbReference type="RefSeq" id="WP_209820488.1">
    <property type="nucleotide sequence ID" value="NZ_JAVDTL010000008.1"/>
</dbReference>
<keyword evidence="6" id="KW-0067">ATP-binding</keyword>
<evidence type="ECO:0000256" key="7">
    <source>
        <dbReference type="SAM" id="Phobius"/>
    </source>
</evidence>